<dbReference type="InterPro" id="IPR013525">
    <property type="entry name" value="ABC2_TM"/>
</dbReference>
<evidence type="ECO:0000256" key="2">
    <source>
        <dbReference type="ARBA" id="ARBA00022448"/>
    </source>
</evidence>
<evidence type="ECO:0000259" key="10">
    <source>
        <dbReference type="PROSITE" id="PS50893"/>
    </source>
</evidence>
<dbReference type="InterPro" id="IPR003439">
    <property type="entry name" value="ABC_transporter-like_ATP-bd"/>
</dbReference>
<dbReference type="Pfam" id="PF01061">
    <property type="entry name" value="ABC2_membrane"/>
    <property type="match status" value="1"/>
</dbReference>
<feature type="transmembrane region" description="Helical" evidence="9">
    <location>
        <begin position="576"/>
        <end position="594"/>
    </location>
</feature>
<feature type="transmembrane region" description="Helical" evidence="9">
    <location>
        <begin position="504"/>
        <end position="531"/>
    </location>
</feature>
<keyword evidence="5" id="KW-0067">ATP-binding</keyword>
<dbReference type="InterPro" id="IPR043926">
    <property type="entry name" value="ABCG_dom"/>
</dbReference>
<dbReference type="Gene3D" id="3.40.50.300">
    <property type="entry name" value="P-loop containing nucleotide triphosphate hydrolases"/>
    <property type="match status" value="2"/>
</dbReference>
<feature type="transmembrane region" description="Helical" evidence="9">
    <location>
        <begin position="463"/>
        <end position="483"/>
    </location>
</feature>
<dbReference type="AlphaFoldDB" id="A0A6A4YMN1"/>
<feature type="transmembrane region" description="Helical" evidence="9">
    <location>
        <begin position="664"/>
        <end position="687"/>
    </location>
</feature>
<evidence type="ECO:0000256" key="1">
    <source>
        <dbReference type="ARBA" id="ARBA00004141"/>
    </source>
</evidence>
<keyword evidence="3 9" id="KW-0812">Transmembrane</keyword>
<evidence type="ECO:0000256" key="9">
    <source>
        <dbReference type="SAM" id="Phobius"/>
    </source>
</evidence>
<dbReference type="FunFam" id="3.40.50.300:FF:000528">
    <property type="entry name" value="ABC transporter G family member 31"/>
    <property type="match status" value="1"/>
</dbReference>
<dbReference type="InterPro" id="IPR027417">
    <property type="entry name" value="P-loop_NTPase"/>
</dbReference>
<keyword evidence="4" id="KW-0547">Nucleotide-binding</keyword>
<dbReference type="GO" id="GO:0005524">
    <property type="term" value="F:ATP binding"/>
    <property type="evidence" value="ECO:0007669"/>
    <property type="project" value="UniProtKB-KW"/>
</dbReference>
<dbReference type="GO" id="GO:0016020">
    <property type="term" value="C:membrane"/>
    <property type="evidence" value="ECO:0007669"/>
    <property type="project" value="UniProtKB-SubCell"/>
</dbReference>
<evidence type="ECO:0000256" key="6">
    <source>
        <dbReference type="ARBA" id="ARBA00022989"/>
    </source>
</evidence>
<dbReference type="InterPro" id="IPR003593">
    <property type="entry name" value="AAA+_ATPase"/>
</dbReference>
<dbReference type="GO" id="GO:0016887">
    <property type="term" value="F:ATP hydrolysis activity"/>
    <property type="evidence" value="ECO:0007669"/>
    <property type="project" value="InterPro"/>
</dbReference>
<keyword evidence="7 9" id="KW-0472">Membrane</keyword>
<sequence>MSISADGFLADGSDAFHATVGHALETSLGKALPQVEIRFEDLSITALLTVASKEGANELPTLLNHAKKTFLGLCRSKHSVTKTIVQPITGALTPGAMTLILGQPSSGKSSFMKALAGIFPTSKSVKINGAITYNGKTGPELHKRLPQFVSYTAQRDHHFHTLTVQETLEFAHQCCGGIVPPHVLAALTHGTPDENAEAKQIIEALYAVYPDVVVKQLGLNNCKNTIIGNAMLRGVSGGERKRVTVGEMEFGMKQVSLLDEISTGLDSAAAFDIVKAQQSATRHLKKTIAIALLQPAPEVFDLFDDVMIFNEGYVLYHGPRAAALDYFASLGFVCPPHRDVADFLLDLGTPQQDQYVVASTMSPPRLPSEYAALFQQSAIYNAMVSHVQSPMKESLVADTTNYMASTPQFHNSFAASVKFLIKRQLMVILRNRPFIISRIAMTLMMALLYSSSFYQMDPEMSQVVYGVIFQSLLFFIVAQIPILPSVMEHREIFYKQRDANFYSTVSYVLAHSVSMVPFAVVETIVFGNIMYWMAGFVNDSAAYWMYMLILFVMHFLFSAWFFFLGSVAPNLHVAKPMAMVSVLMFVLFGGFIIVKKDMSDWLVWIYWINPLSWVLRSLSINQYMAPEFQVAIYNNRDYSKVMPGAKTMGEVQLMMFDLDTDRAWIGYGILYLAGCYILFNTLSCIVLEVHRHGHEGHAAVSMSSSSTSTSSSATNSTDKMVTDDAIPNDDVDDAVYVEVPPTPQEGKGNNDLEVRSAVQPITLAFQNLGYSVPNPKKGEADLQLLTGVSGFALPGTITALMGSTGAGKTTLMDVIAGRKTGGKVVGDILLNGYQASDLAIRRCTGYCEQMDIHSESATFREALTFSAMLRQSSDVSTEAKLAFVEECLSMLELTSLGDTIVRG</sequence>
<proteinExistence type="predicted"/>
<gene>
    <name evidence="11" type="ORF">As57867_011820</name>
</gene>
<keyword evidence="2" id="KW-0813">Transport</keyword>
<dbReference type="SMART" id="SM00382">
    <property type="entry name" value="AAA"/>
    <property type="match status" value="1"/>
</dbReference>
<feature type="transmembrane region" description="Helical" evidence="9">
    <location>
        <begin position="543"/>
        <end position="564"/>
    </location>
</feature>
<accession>A0A6A4YMN1</accession>
<dbReference type="SUPFAM" id="SSF52540">
    <property type="entry name" value="P-loop containing nucleoside triphosphate hydrolases"/>
    <property type="match status" value="2"/>
</dbReference>
<organism evidence="11">
    <name type="scientific">Aphanomyces stellatus</name>
    <dbReference type="NCBI Taxonomy" id="120398"/>
    <lineage>
        <taxon>Eukaryota</taxon>
        <taxon>Sar</taxon>
        <taxon>Stramenopiles</taxon>
        <taxon>Oomycota</taxon>
        <taxon>Saprolegniomycetes</taxon>
        <taxon>Saprolegniales</taxon>
        <taxon>Verrucalvaceae</taxon>
        <taxon>Aphanomyces</taxon>
    </lineage>
</organism>
<evidence type="ECO:0000313" key="11">
    <source>
        <dbReference type="EMBL" id="KAF0697442.1"/>
    </source>
</evidence>
<dbReference type="OrthoDB" id="66620at2759"/>
<feature type="non-terminal residue" evidence="11">
    <location>
        <position position="903"/>
    </location>
</feature>
<evidence type="ECO:0000256" key="7">
    <source>
        <dbReference type="ARBA" id="ARBA00023136"/>
    </source>
</evidence>
<dbReference type="Pfam" id="PF19055">
    <property type="entry name" value="ABC2_membrane_7"/>
    <property type="match status" value="1"/>
</dbReference>
<evidence type="ECO:0000256" key="3">
    <source>
        <dbReference type="ARBA" id="ARBA00022692"/>
    </source>
</evidence>
<evidence type="ECO:0000256" key="4">
    <source>
        <dbReference type="ARBA" id="ARBA00022741"/>
    </source>
</evidence>
<reference evidence="11" key="1">
    <citation type="submission" date="2019-06" db="EMBL/GenBank/DDBJ databases">
        <title>Genomics analysis of Aphanomyces spp. identifies a new class of oomycete effector associated with host adaptation.</title>
        <authorList>
            <person name="Gaulin E."/>
        </authorList>
    </citation>
    <scope>NUCLEOTIDE SEQUENCE</scope>
    <source>
        <strain evidence="11">CBS 578.67</strain>
    </source>
</reference>
<feature type="transmembrane region" description="Helical" evidence="9">
    <location>
        <begin position="433"/>
        <end position="451"/>
    </location>
</feature>
<dbReference type="PANTHER" id="PTHR19241">
    <property type="entry name" value="ATP-BINDING CASSETTE TRANSPORTER"/>
    <property type="match status" value="1"/>
</dbReference>
<feature type="compositionally biased region" description="Low complexity" evidence="8">
    <location>
        <begin position="701"/>
        <end position="717"/>
    </location>
</feature>
<feature type="domain" description="ABC transporter" evidence="10">
    <location>
        <begin position="37"/>
        <end position="336"/>
    </location>
</feature>
<dbReference type="PROSITE" id="PS50893">
    <property type="entry name" value="ABC_TRANSPORTER_2"/>
    <property type="match status" value="1"/>
</dbReference>
<comment type="caution">
    <text evidence="11">The sequence shown here is derived from an EMBL/GenBank/DDBJ whole genome shotgun (WGS) entry which is preliminary data.</text>
</comment>
<evidence type="ECO:0000256" key="8">
    <source>
        <dbReference type="SAM" id="MobiDB-lite"/>
    </source>
</evidence>
<dbReference type="GO" id="GO:0140359">
    <property type="term" value="F:ABC-type transporter activity"/>
    <property type="evidence" value="ECO:0007669"/>
    <property type="project" value="InterPro"/>
</dbReference>
<comment type="subcellular location">
    <subcellularLocation>
        <location evidence="1">Membrane</location>
        <topology evidence="1">Multi-pass membrane protein</topology>
    </subcellularLocation>
</comment>
<name>A0A6A4YMN1_9STRA</name>
<protein>
    <recommendedName>
        <fullName evidence="10">ABC transporter domain-containing protein</fullName>
    </recommendedName>
</protein>
<keyword evidence="6 9" id="KW-1133">Transmembrane helix</keyword>
<dbReference type="Pfam" id="PF00005">
    <property type="entry name" value="ABC_tran"/>
    <property type="match status" value="2"/>
</dbReference>
<feature type="region of interest" description="Disordered" evidence="8">
    <location>
        <begin position="699"/>
        <end position="724"/>
    </location>
</feature>
<evidence type="ECO:0000256" key="5">
    <source>
        <dbReference type="ARBA" id="ARBA00022840"/>
    </source>
</evidence>
<dbReference type="EMBL" id="VJMH01005318">
    <property type="protein sequence ID" value="KAF0697442.1"/>
    <property type="molecule type" value="Genomic_DNA"/>
</dbReference>